<feature type="signal peptide" evidence="1">
    <location>
        <begin position="1"/>
        <end position="32"/>
    </location>
</feature>
<organism evidence="2 3">
    <name type="scientific">Providencia rettgeri</name>
    <dbReference type="NCBI Taxonomy" id="587"/>
    <lineage>
        <taxon>Bacteria</taxon>
        <taxon>Pseudomonadati</taxon>
        <taxon>Pseudomonadota</taxon>
        <taxon>Gammaproteobacteria</taxon>
        <taxon>Enterobacterales</taxon>
        <taxon>Morganellaceae</taxon>
        <taxon>Providencia</taxon>
    </lineage>
</organism>
<dbReference type="InterPro" id="IPR007332">
    <property type="entry name" value="DUF411"/>
</dbReference>
<evidence type="ECO:0000256" key="1">
    <source>
        <dbReference type="SAM" id="SignalP"/>
    </source>
</evidence>
<evidence type="ECO:0000313" key="3">
    <source>
        <dbReference type="Proteomes" id="UP000254208"/>
    </source>
</evidence>
<sequence length="154" mass="17035">MMNIHHDYFEGKLKMKKLMLSGMLLLSFSAFSQSQSVQLYKDANCGCCELWGEGVKKAGYNVEVNEISYDELNQLNDELKVPYNLRSCHIAKYKGKVIVGHVPVSSLDAIDALPADVVGISVPGMPIGSLGMEQPDGRTQPYSVVQFKANGEYR</sequence>
<dbReference type="Proteomes" id="UP000254208">
    <property type="component" value="Unassembled WGS sequence"/>
</dbReference>
<keyword evidence="1" id="KW-0732">Signal</keyword>
<dbReference type="EMBL" id="UGTZ01000001">
    <property type="protein sequence ID" value="SUC29831.1"/>
    <property type="molecule type" value="Genomic_DNA"/>
</dbReference>
<dbReference type="OMA" id="CKAWISH"/>
<name>A0A379FMA7_PRORE</name>
<evidence type="ECO:0000313" key="2">
    <source>
        <dbReference type="EMBL" id="SUC29831.1"/>
    </source>
</evidence>
<proteinExistence type="predicted"/>
<reference evidence="2 3" key="1">
    <citation type="submission" date="2018-06" db="EMBL/GenBank/DDBJ databases">
        <authorList>
            <consortium name="Pathogen Informatics"/>
            <person name="Doyle S."/>
        </authorList>
    </citation>
    <scope>NUCLEOTIDE SEQUENCE [LARGE SCALE GENOMIC DNA]</scope>
    <source>
        <strain evidence="2 3">NCTC11801</strain>
    </source>
</reference>
<dbReference type="Pfam" id="PF04214">
    <property type="entry name" value="DUF411"/>
    <property type="match status" value="1"/>
</dbReference>
<feature type="chain" id="PRO_5016995730" evidence="1">
    <location>
        <begin position="33"/>
        <end position="154"/>
    </location>
</feature>
<accession>A0A379FMA7</accession>
<gene>
    <name evidence="2" type="ORF">NCTC11801_00741</name>
</gene>
<protein>
    <submittedName>
        <fullName evidence="2">Protein of uncharacterized function, DUF</fullName>
    </submittedName>
</protein>
<dbReference type="AlphaFoldDB" id="A0A379FMA7"/>